<feature type="region of interest" description="Disordered" evidence="13">
    <location>
        <begin position="530"/>
        <end position="689"/>
    </location>
</feature>
<feature type="disulfide bond" evidence="12">
    <location>
        <begin position="11"/>
        <end position="29"/>
    </location>
</feature>
<feature type="compositionally biased region" description="Low complexity" evidence="13">
    <location>
        <begin position="591"/>
        <end position="606"/>
    </location>
</feature>
<feature type="domain" description="CUB" evidence="14">
    <location>
        <begin position="61"/>
        <end position="176"/>
    </location>
</feature>
<feature type="compositionally biased region" description="Polar residues" evidence="13">
    <location>
        <begin position="530"/>
        <end position="544"/>
    </location>
</feature>
<feature type="disulfide bond" evidence="12">
    <location>
        <begin position="262"/>
        <end position="274"/>
    </location>
</feature>
<evidence type="ECO:0000256" key="3">
    <source>
        <dbReference type="ARBA" id="ARBA00022583"/>
    </source>
</evidence>
<keyword evidence="4" id="KW-0812">Transmembrane</keyword>
<dbReference type="InterPro" id="IPR002172">
    <property type="entry name" value="LDrepeatLR_classA_rpt"/>
</dbReference>
<dbReference type="InterPro" id="IPR035914">
    <property type="entry name" value="Sperma_CUB_dom_sf"/>
</dbReference>
<sequence>MERCDRDFFRCSNGKCIPSRWLCNEMDECGDGSDEATCTERSLQLPGSLFHSRQEKDNAPCLNKHLRNFYGWFSSPSYPSRYPGGSQCRWLIDTGDTRRIVLHFVDLQLAPREGDSVRVYDDSWEKESALTAEFTAFRHYTLPLELHTHSGHALIVLNSGEQLGTARGFNASYHVDGYCPPGQNPCGAGGCYDDAQRCDWQWDCPDGRDEAGCGQCPRNHFPCSKTNPTSVNSPVRCYSRADRCNYQSQCADGTDERHCLVCQPGTWHCHSHRCIFESWVCDGQDDCGDGSDEQDCPVIVPRRVITAATIGGLICGLLLVIALGCSCKLYTLRSHHYQWFENPLTQLDAELLCRDPPPSYSQLIAQGLVPPVEDFPVHTHSQASVLESLRLAMRSQLGLSAGGTTHRSGRQQSRVWRRLCHLLRGSGRSHGGTSGTGDDEAIDGANCSRTGCPGEDHILGHEGPGNDSDESEETSSRPGDEGVENGGGAAAGTLPQKAPLLSFVEAPAVRPISLLQVNAVHLEVVENVQHRTSSCENRTGSTAGRDSPGLGSLSNVARNLRTRLAIPRSSPSPQRGCSTGTAQGGGYSVASSTSTSSSSSSSSSSSNIPLLIALEDCPSPTQNADDTLKEAEDPAGNNSWQHNYELEQVARGQDWGGARPRISPEVARERVVKQDGGCESSDDDSLLSC</sequence>
<dbReference type="SUPFAM" id="SSF57424">
    <property type="entry name" value="LDL receptor-like module"/>
    <property type="match status" value="3"/>
</dbReference>
<evidence type="ECO:0000256" key="10">
    <source>
        <dbReference type="ARBA" id="ARBA00037878"/>
    </source>
</evidence>
<dbReference type="CDD" id="cd00041">
    <property type="entry name" value="CUB"/>
    <property type="match status" value="1"/>
</dbReference>
<evidence type="ECO:0000256" key="7">
    <source>
        <dbReference type="ARBA" id="ARBA00023136"/>
    </source>
</evidence>
<evidence type="ECO:0000256" key="12">
    <source>
        <dbReference type="PROSITE-ProRule" id="PRU00124"/>
    </source>
</evidence>
<feature type="disulfide bond" evidence="12">
    <location>
        <begin position="281"/>
        <end position="296"/>
    </location>
</feature>
<evidence type="ECO:0000256" key="13">
    <source>
        <dbReference type="SAM" id="MobiDB-lite"/>
    </source>
</evidence>
<dbReference type="Proteomes" id="UP000694388">
    <property type="component" value="Unplaced"/>
</dbReference>
<accession>A0A8C4N3I7</accession>
<dbReference type="Pfam" id="PF00057">
    <property type="entry name" value="Ldl_recept_a"/>
    <property type="match status" value="2"/>
</dbReference>
<keyword evidence="9" id="KW-0168">Coated pit</keyword>
<evidence type="ECO:0000313" key="15">
    <source>
        <dbReference type="Ensembl" id="ENSEBUP00000000440.1"/>
    </source>
</evidence>
<feature type="disulfide bond" evidence="12">
    <location>
        <begin position="198"/>
        <end position="213"/>
    </location>
</feature>
<proteinExistence type="inferred from homology"/>
<feature type="region of interest" description="Disordered" evidence="13">
    <location>
        <begin position="427"/>
        <end position="493"/>
    </location>
</feature>
<dbReference type="GO" id="GO:0005905">
    <property type="term" value="C:clathrin-coated pit"/>
    <property type="evidence" value="ECO:0007669"/>
    <property type="project" value="UniProtKB-KW"/>
</dbReference>
<feature type="compositionally biased region" description="Polar residues" evidence="13">
    <location>
        <begin position="569"/>
        <end position="581"/>
    </location>
</feature>
<evidence type="ECO:0000256" key="5">
    <source>
        <dbReference type="ARBA" id="ARBA00022737"/>
    </source>
</evidence>
<dbReference type="PRINTS" id="PR00261">
    <property type="entry name" value="LDLRECEPTOR"/>
</dbReference>
<comment type="similarity">
    <text evidence="2">Belongs to the LDLR family.</text>
</comment>
<dbReference type="GO" id="GO:0005886">
    <property type="term" value="C:plasma membrane"/>
    <property type="evidence" value="ECO:0007669"/>
    <property type="project" value="TreeGrafter"/>
</dbReference>
<feature type="disulfide bond" evidence="12">
    <location>
        <begin position="244"/>
        <end position="259"/>
    </location>
</feature>
<feature type="disulfide bond" evidence="12">
    <location>
        <begin position="269"/>
        <end position="287"/>
    </location>
</feature>
<dbReference type="InterPro" id="IPR023415">
    <property type="entry name" value="LDLR_class-A_CS"/>
</dbReference>
<feature type="disulfide bond" evidence="12">
    <location>
        <begin position="179"/>
        <end position="191"/>
    </location>
</feature>
<dbReference type="PROSITE" id="PS01180">
    <property type="entry name" value="CUB"/>
    <property type="match status" value="1"/>
</dbReference>
<dbReference type="AlphaFoldDB" id="A0A8C4N3I7"/>
<keyword evidence="3" id="KW-0254">Endocytosis</keyword>
<dbReference type="InterPro" id="IPR000859">
    <property type="entry name" value="CUB_dom"/>
</dbReference>
<feature type="disulfide bond" evidence="12">
    <location>
        <begin position="23"/>
        <end position="38"/>
    </location>
</feature>
<reference evidence="15" key="1">
    <citation type="submission" date="2025-08" db="UniProtKB">
        <authorList>
            <consortium name="Ensembl"/>
        </authorList>
    </citation>
    <scope>IDENTIFICATION</scope>
</reference>
<keyword evidence="8 12" id="KW-1015">Disulfide bond</keyword>
<evidence type="ECO:0000313" key="16">
    <source>
        <dbReference type="Proteomes" id="UP000694388"/>
    </source>
</evidence>
<evidence type="ECO:0000256" key="2">
    <source>
        <dbReference type="ARBA" id="ARBA00009939"/>
    </source>
</evidence>
<keyword evidence="5" id="KW-0677">Repeat</keyword>
<keyword evidence="7" id="KW-0472">Membrane</keyword>
<evidence type="ECO:0000256" key="11">
    <source>
        <dbReference type="PROSITE-ProRule" id="PRU00059"/>
    </source>
</evidence>
<dbReference type="Gene3D" id="4.10.400.10">
    <property type="entry name" value="Low-density Lipoprotein Receptor"/>
    <property type="match status" value="4"/>
</dbReference>
<evidence type="ECO:0000256" key="4">
    <source>
        <dbReference type="ARBA" id="ARBA00022692"/>
    </source>
</evidence>
<dbReference type="InterPro" id="IPR050685">
    <property type="entry name" value="LDLR"/>
</dbReference>
<comment type="subcellular location">
    <subcellularLocation>
        <location evidence="10">Membrane</location>
        <location evidence="10">Coated pit</location>
    </subcellularLocation>
    <subcellularLocation>
        <location evidence="1">Membrane</location>
        <topology evidence="1">Single-pass membrane protein</topology>
    </subcellularLocation>
</comment>
<dbReference type="PANTHER" id="PTHR24270:SF50">
    <property type="entry name" value="LOW-DENSITY LIPOPROTEIN RECEPTOR-RELATED PROTEIN 3-LIKE"/>
    <property type="match status" value="1"/>
</dbReference>
<feature type="compositionally biased region" description="Acidic residues" evidence="13">
    <location>
        <begin position="680"/>
        <end position="689"/>
    </location>
</feature>
<dbReference type="SUPFAM" id="SSF49854">
    <property type="entry name" value="Spermadhesin, CUB domain"/>
    <property type="match status" value="1"/>
</dbReference>
<evidence type="ECO:0000256" key="8">
    <source>
        <dbReference type="ARBA" id="ARBA00023157"/>
    </source>
</evidence>
<dbReference type="PANTHER" id="PTHR24270">
    <property type="entry name" value="LOW-DENSITY LIPOPROTEIN RECEPTOR-RELATED"/>
    <property type="match status" value="1"/>
</dbReference>
<dbReference type="Pfam" id="PF00431">
    <property type="entry name" value="CUB"/>
    <property type="match status" value="1"/>
</dbReference>
<dbReference type="PROSITE" id="PS50068">
    <property type="entry name" value="LDLRA_2"/>
    <property type="match status" value="4"/>
</dbReference>
<reference evidence="15" key="2">
    <citation type="submission" date="2025-09" db="UniProtKB">
        <authorList>
            <consortium name="Ensembl"/>
        </authorList>
    </citation>
    <scope>IDENTIFICATION</scope>
</reference>
<dbReference type="Ensembl" id="ENSEBUT00000000737.1">
    <property type="protein sequence ID" value="ENSEBUP00000000440.1"/>
    <property type="gene ID" value="ENSEBUG00000000596.1"/>
</dbReference>
<comment type="caution">
    <text evidence="12">Lacks conserved residue(s) required for the propagation of feature annotation.</text>
</comment>
<keyword evidence="16" id="KW-1185">Reference proteome</keyword>
<dbReference type="GO" id="GO:0006897">
    <property type="term" value="P:endocytosis"/>
    <property type="evidence" value="ECO:0007669"/>
    <property type="project" value="UniProtKB-KW"/>
</dbReference>
<dbReference type="InterPro" id="IPR036055">
    <property type="entry name" value="LDL_receptor-like_sf"/>
</dbReference>
<evidence type="ECO:0000256" key="6">
    <source>
        <dbReference type="ARBA" id="ARBA00022989"/>
    </source>
</evidence>
<feature type="disulfide bond" evidence="12">
    <location>
        <begin position="4"/>
        <end position="16"/>
    </location>
</feature>
<evidence type="ECO:0000259" key="14">
    <source>
        <dbReference type="PROSITE" id="PS01180"/>
    </source>
</evidence>
<dbReference type="Gene3D" id="2.60.120.290">
    <property type="entry name" value="Spermadhesin, CUB domain"/>
    <property type="match status" value="1"/>
</dbReference>
<name>A0A8C4N3I7_EPTBU</name>
<evidence type="ECO:0000256" key="1">
    <source>
        <dbReference type="ARBA" id="ARBA00004167"/>
    </source>
</evidence>
<feature type="disulfide bond" evidence="11">
    <location>
        <begin position="61"/>
        <end position="88"/>
    </location>
</feature>
<dbReference type="SMART" id="SM00042">
    <property type="entry name" value="CUB"/>
    <property type="match status" value="1"/>
</dbReference>
<dbReference type="SMART" id="SM00192">
    <property type="entry name" value="LDLa"/>
    <property type="match status" value="4"/>
</dbReference>
<protein>
    <submittedName>
        <fullName evidence="15">Low density lipoprotein receptor-related protein 12</fullName>
    </submittedName>
</protein>
<keyword evidence="6" id="KW-1133">Transmembrane helix</keyword>
<dbReference type="GeneTree" id="ENSGT00940000158307"/>
<evidence type="ECO:0000256" key="9">
    <source>
        <dbReference type="ARBA" id="ARBA00023176"/>
    </source>
</evidence>
<dbReference type="PROSITE" id="PS01209">
    <property type="entry name" value="LDLRA_1"/>
    <property type="match status" value="2"/>
</dbReference>
<feature type="disulfide bond" evidence="12">
    <location>
        <begin position="186"/>
        <end position="204"/>
    </location>
</feature>
<organism evidence="15 16">
    <name type="scientific">Eptatretus burgeri</name>
    <name type="common">Inshore hagfish</name>
    <dbReference type="NCBI Taxonomy" id="7764"/>
    <lineage>
        <taxon>Eukaryota</taxon>
        <taxon>Metazoa</taxon>
        <taxon>Chordata</taxon>
        <taxon>Craniata</taxon>
        <taxon>Vertebrata</taxon>
        <taxon>Cyclostomata</taxon>
        <taxon>Myxini</taxon>
        <taxon>Myxiniformes</taxon>
        <taxon>Myxinidae</taxon>
        <taxon>Eptatretinae</taxon>
        <taxon>Eptatretus</taxon>
    </lineage>
</organism>
<dbReference type="CDD" id="cd00112">
    <property type="entry name" value="LDLa"/>
    <property type="match status" value="4"/>
</dbReference>